<accession>A0A1S8CPX6</accession>
<dbReference type="EMBL" id="MOXD01000001">
    <property type="protein sequence ID" value="OMQ27329.1"/>
    <property type="molecule type" value="Genomic_DNA"/>
</dbReference>
<evidence type="ECO:0000313" key="1">
    <source>
        <dbReference type="EMBL" id="OMQ27329.1"/>
    </source>
</evidence>
<organism evidence="1 2">
    <name type="scientific">Serratia oryzae</name>
    <dbReference type="NCBI Taxonomy" id="2034155"/>
    <lineage>
        <taxon>Bacteria</taxon>
        <taxon>Pseudomonadati</taxon>
        <taxon>Pseudomonadota</taxon>
        <taxon>Gammaproteobacteria</taxon>
        <taxon>Enterobacterales</taxon>
        <taxon>Yersiniaceae</taxon>
        <taxon>Serratia</taxon>
    </lineage>
</organism>
<protein>
    <submittedName>
        <fullName evidence="1">Uncharacterized protein</fullName>
    </submittedName>
</protein>
<keyword evidence="2" id="KW-1185">Reference proteome</keyword>
<reference evidence="1 2" key="1">
    <citation type="submission" date="2016-11" db="EMBL/GenBank/DDBJ databases">
        <title>Rahnella oryzae sp. nov., isolated from rice root.</title>
        <authorList>
            <person name="Zhang X.-X."/>
            <person name="Zhang J."/>
        </authorList>
    </citation>
    <scope>NUCLEOTIDE SEQUENCE [LARGE SCALE GENOMIC DNA]</scope>
    <source>
        <strain evidence="1 2">J11-6</strain>
    </source>
</reference>
<sequence length="84" mass="8956">MADSPYLLLLFLTQAIGGHWAYRRGSSVFRGGLPALPGAYTELNFAAGHRPAGTGSDGLIYPRDKLLAFLSGCSSWLSSCIPCH</sequence>
<proteinExistence type="predicted"/>
<evidence type="ECO:0000313" key="2">
    <source>
        <dbReference type="Proteomes" id="UP000216021"/>
    </source>
</evidence>
<dbReference type="AlphaFoldDB" id="A0A1S8CPX6"/>
<dbReference type="Proteomes" id="UP000216021">
    <property type="component" value="Unassembled WGS sequence"/>
</dbReference>
<comment type="caution">
    <text evidence="1">The sequence shown here is derived from an EMBL/GenBank/DDBJ whole genome shotgun (WGS) entry which is preliminary data.</text>
</comment>
<gene>
    <name evidence="1" type="ORF">BMI79_03115</name>
</gene>
<name>A0A1S8CPX6_9GAMM</name>